<proteinExistence type="predicted"/>
<dbReference type="Proteomes" id="UP000258102">
    <property type="component" value="Chromosome 2"/>
</dbReference>
<organism evidence="1 2">
    <name type="scientific">Pseudoalteromonas piscicida</name>
    <dbReference type="NCBI Taxonomy" id="43662"/>
    <lineage>
        <taxon>Bacteria</taxon>
        <taxon>Pseudomonadati</taxon>
        <taxon>Pseudomonadota</taxon>
        <taxon>Gammaproteobacteria</taxon>
        <taxon>Alteromonadales</taxon>
        <taxon>Pseudoalteromonadaceae</taxon>
        <taxon>Pseudoalteromonas</taxon>
    </lineage>
</organism>
<dbReference type="AlphaFoldDB" id="A0AAD0W5Z6"/>
<name>A0AAD0W5Z6_PSEO7</name>
<accession>A0AAD0W5Z6</accession>
<dbReference type="KEGG" id="ppis:B1L02_21790"/>
<protein>
    <submittedName>
        <fullName evidence="1">Uncharacterized protein</fullName>
    </submittedName>
</protein>
<gene>
    <name evidence="1" type="ORF">D0511_19495</name>
</gene>
<evidence type="ECO:0000313" key="1">
    <source>
        <dbReference type="EMBL" id="AXR04132.1"/>
    </source>
</evidence>
<sequence length="74" mass="8643">MNHLLAIAGEWFYGSIANEYAKLKRNLAVLTKKIVRHTPLKSGLLYNMLYKVRNANKLRALSAIWRIHHQRSKL</sequence>
<reference evidence="1 2" key="1">
    <citation type="submission" date="2018-08" db="EMBL/GenBank/DDBJ databases">
        <title>Whole Genome Sequences of Two Pseudoalteromonas piscicida Strains, DE1-A and DE2-A, which Exhibit Strong Antibacterial Activity against Vibrio vulnificus.</title>
        <authorList>
            <person name="Richards G.P."/>
            <person name="Needleman D.S."/>
            <person name="Watson M.A."/>
            <person name="Polson S.W."/>
        </authorList>
    </citation>
    <scope>NUCLEOTIDE SEQUENCE [LARGE SCALE GENOMIC DNA]</scope>
    <source>
        <strain evidence="1 2">DE2-A</strain>
    </source>
</reference>
<dbReference type="EMBL" id="CP031762">
    <property type="protein sequence ID" value="AXR04132.1"/>
    <property type="molecule type" value="Genomic_DNA"/>
</dbReference>
<evidence type="ECO:0000313" key="2">
    <source>
        <dbReference type="Proteomes" id="UP000258102"/>
    </source>
</evidence>